<gene>
    <name evidence="3" type="ORF">HUK82_07285</name>
</gene>
<dbReference type="AlphaFoldDB" id="A0A850P6V8"/>
<evidence type="ECO:0000256" key="2">
    <source>
        <dbReference type="SAM" id="Phobius"/>
    </source>
</evidence>
<accession>A0A850P6V8</accession>
<dbReference type="Proteomes" id="UP000585665">
    <property type="component" value="Unassembled WGS sequence"/>
</dbReference>
<evidence type="ECO:0000313" key="3">
    <source>
        <dbReference type="EMBL" id="NVN40365.1"/>
    </source>
</evidence>
<dbReference type="RefSeq" id="WP_176613333.1">
    <property type="nucleotide sequence ID" value="NZ_JABXXR010000040.1"/>
</dbReference>
<dbReference type="EMBL" id="JABXXR010000040">
    <property type="protein sequence ID" value="NVN40365.1"/>
    <property type="molecule type" value="Genomic_DNA"/>
</dbReference>
<evidence type="ECO:0000313" key="4">
    <source>
        <dbReference type="Proteomes" id="UP000585665"/>
    </source>
</evidence>
<reference evidence="3 4" key="1">
    <citation type="submission" date="2020-06" db="EMBL/GenBank/DDBJ databases">
        <title>Description of novel acetic acid bacteria.</title>
        <authorList>
            <person name="Sombolestani A."/>
        </authorList>
    </citation>
    <scope>NUCLEOTIDE SEQUENCE [LARGE SCALE GENOMIC DNA]</scope>
    <source>
        <strain evidence="3 4">LMG 27010</strain>
    </source>
</reference>
<keyword evidence="2" id="KW-1133">Transmembrane helix</keyword>
<name>A0A850P6V8_9PROT</name>
<keyword evidence="2" id="KW-0812">Transmembrane</keyword>
<feature type="compositionally biased region" description="Basic and acidic residues" evidence="1">
    <location>
        <begin position="87"/>
        <end position="102"/>
    </location>
</feature>
<feature type="compositionally biased region" description="Basic and acidic residues" evidence="1">
    <location>
        <begin position="211"/>
        <end position="220"/>
    </location>
</feature>
<organism evidence="3 4">
    <name type="scientific">Ameyamaea chiangmaiensis</name>
    <dbReference type="NCBI Taxonomy" id="442969"/>
    <lineage>
        <taxon>Bacteria</taxon>
        <taxon>Pseudomonadati</taxon>
        <taxon>Pseudomonadota</taxon>
        <taxon>Alphaproteobacteria</taxon>
        <taxon>Acetobacterales</taxon>
        <taxon>Acetobacteraceae</taxon>
        <taxon>Ameyamaea</taxon>
    </lineage>
</organism>
<keyword evidence="4" id="KW-1185">Reference proteome</keyword>
<sequence>MMPLIFPDWVPWWLQLALLLGAFLLGVAFLLMPFAVFGVKGRLAEVELELGEVKAELRVIAARLGASEDRGVAPGTTPVSGRPDTGPTREARPRPTRFEPPPRAEPPPHTSFASVAHAVPPPSEAWGARGVYTSRSNSGGTPETLPWGTTAPDPVQYEPVRPWADAQDREPLTDGPGTFQGAAPRALAAFPIRGESRLPTQRAESAPGGQPERDRSRAEPTLRWPPRG</sequence>
<evidence type="ECO:0000256" key="1">
    <source>
        <dbReference type="SAM" id="MobiDB-lite"/>
    </source>
</evidence>
<feature type="transmembrane region" description="Helical" evidence="2">
    <location>
        <begin position="12"/>
        <end position="37"/>
    </location>
</feature>
<protein>
    <submittedName>
        <fullName evidence="3">Uncharacterized protein</fullName>
    </submittedName>
</protein>
<comment type="caution">
    <text evidence="3">The sequence shown here is derived from an EMBL/GenBank/DDBJ whole genome shotgun (WGS) entry which is preliminary data.</text>
</comment>
<proteinExistence type="predicted"/>
<keyword evidence="2" id="KW-0472">Membrane</keyword>
<feature type="region of interest" description="Disordered" evidence="1">
    <location>
        <begin position="69"/>
        <end position="228"/>
    </location>
</feature>